<dbReference type="InterPro" id="IPR021133">
    <property type="entry name" value="HEAT_type_2"/>
</dbReference>
<dbReference type="STRING" id="50429.A0A2B4RZP5"/>
<feature type="region of interest" description="Disordered" evidence="2">
    <location>
        <begin position="754"/>
        <end position="912"/>
    </location>
</feature>
<dbReference type="PROSITE" id="PS50077">
    <property type="entry name" value="HEAT_REPEAT"/>
    <property type="match status" value="2"/>
</dbReference>
<dbReference type="InterPro" id="IPR011989">
    <property type="entry name" value="ARM-like"/>
</dbReference>
<accession>A0A2B4RZP5</accession>
<comment type="caution">
    <text evidence="3">The sequence shown here is derived from an EMBL/GenBank/DDBJ whole genome shotgun (WGS) entry which is preliminary data.</text>
</comment>
<reference evidence="4" key="1">
    <citation type="journal article" date="2017" name="bioRxiv">
        <title>Comparative analysis of the genomes of Stylophora pistillata and Acropora digitifera provides evidence for extensive differences between species of corals.</title>
        <authorList>
            <person name="Voolstra C.R."/>
            <person name="Li Y."/>
            <person name="Liew Y.J."/>
            <person name="Baumgarten S."/>
            <person name="Zoccola D."/>
            <person name="Flot J.-F."/>
            <person name="Tambutte S."/>
            <person name="Allemand D."/>
            <person name="Aranda M."/>
        </authorList>
    </citation>
    <scope>NUCLEOTIDE SEQUENCE [LARGE SCALE GENOMIC DNA]</scope>
</reference>
<feature type="repeat" description="HEAT" evidence="1">
    <location>
        <begin position="204"/>
        <end position="241"/>
    </location>
</feature>
<dbReference type="GO" id="GO:0008287">
    <property type="term" value="C:protein serine/threonine phosphatase complex"/>
    <property type="evidence" value="ECO:0007669"/>
    <property type="project" value="TreeGrafter"/>
</dbReference>
<feature type="compositionally biased region" description="Basic and acidic residues" evidence="2">
    <location>
        <begin position="762"/>
        <end position="775"/>
    </location>
</feature>
<dbReference type="Proteomes" id="UP000225706">
    <property type="component" value="Unassembled WGS sequence"/>
</dbReference>
<evidence type="ECO:0000256" key="2">
    <source>
        <dbReference type="SAM" id="MobiDB-lite"/>
    </source>
</evidence>
<feature type="compositionally biased region" description="Low complexity" evidence="2">
    <location>
        <begin position="901"/>
        <end position="912"/>
    </location>
</feature>
<dbReference type="GO" id="GO:0019888">
    <property type="term" value="F:protein phosphatase regulator activity"/>
    <property type="evidence" value="ECO:0007669"/>
    <property type="project" value="TreeGrafter"/>
</dbReference>
<dbReference type="AlphaFoldDB" id="A0A2B4RZP5"/>
<dbReference type="OrthoDB" id="340346at2759"/>
<gene>
    <name evidence="3" type="primary">Ppp4r4</name>
    <name evidence="3" type="ORF">AWC38_SpisGene12341</name>
</gene>
<feature type="compositionally biased region" description="Polar residues" evidence="2">
    <location>
        <begin position="859"/>
        <end position="876"/>
    </location>
</feature>
<proteinExistence type="predicted"/>
<dbReference type="Gene3D" id="1.25.10.10">
    <property type="entry name" value="Leucine-rich Repeat Variant"/>
    <property type="match status" value="2"/>
</dbReference>
<evidence type="ECO:0000256" key="1">
    <source>
        <dbReference type="PROSITE-ProRule" id="PRU00103"/>
    </source>
</evidence>
<dbReference type="InterPro" id="IPR039918">
    <property type="entry name" value="PPP4R4"/>
</dbReference>
<feature type="repeat" description="HEAT" evidence="1">
    <location>
        <begin position="243"/>
        <end position="280"/>
    </location>
</feature>
<feature type="compositionally biased region" description="Polar residues" evidence="2">
    <location>
        <begin position="793"/>
        <end position="821"/>
    </location>
</feature>
<protein>
    <submittedName>
        <fullName evidence="3">Serine/threonine-protein phosphatase 4 regulatory subunit 4</fullName>
    </submittedName>
</protein>
<dbReference type="PANTHER" id="PTHR21467">
    <property type="entry name" value="PROTEIN PHOSPHATASE 4 REGULATORY SUBUNIT 4 PPP4R4"/>
    <property type="match status" value="1"/>
</dbReference>
<dbReference type="PANTHER" id="PTHR21467:SF0">
    <property type="entry name" value="SERINE_THREONINE-PROTEIN PHOSPHATASE 4 REGULATORY SUBUNIT 4"/>
    <property type="match status" value="1"/>
</dbReference>
<evidence type="ECO:0000313" key="3">
    <source>
        <dbReference type="EMBL" id="PFX23111.1"/>
    </source>
</evidence>
<dbReference type="InterPro" id="IPR016024">
    <property type="entry name" value="ARM-type_fold"/>
</dbReference>
<organism evidence="3 4">
    <name type="scientific">Stylophora pistillata</name>
    <name type="common">Smooth cauliflower coral</name>
    <dbReference type="NCBI Taxonomy" id="50429"/>
    <lineage>
        <taxon>Eukaryota</taxon>
        <taxon>Metazoa</taxon>
        <taxon>Cnidaria</taxon>
        <taxon>Anthozoa</taxon>
        <taxon>Hexacorallia</taxon>
        <taxon>Scleractinia</taxon>
        <taxon>Astrocoeniina</taxon>
        <taxon>Pocilloporidae</taxon>
        <taxon>Stylophora</taxon>
    </lineage>
</organism>
<keyword evidence="4" id="KW-1185">Reference proteome</keyword>
<dbReference type="EMBL" id="LSMT01000217">
    <property type="protein sequence ID" value="PFX23111.1"/>
    <property type="molecule type" value="Genomic_DNA"/>
</dbReference>
<dbReference type="SUPFAM" id="SSF48371">
    <property type="entry name" value="ARM repeat"/>
    <property type="match status" value="1"/>
</dbReference>
<evidence type="ECO:0000313" key="4">
    <source>
        <dbReference type="Proteomes" id="UP000225706"/>
    </source>
</evidence>
<name>A0A2B4RZP5_STYPI</name>
<feature type="compositionally biased region" description="Low complexity" evidence="2">
    <location>
        <begin position="824"/>
        <end position="852"/>
    </location>
</feature>
<dbReference type="GO" id="GO:0005829">
    <property type="term" value="C:cytosol"/>
    <property type="evidence" value="ECO:0007669"/>
    <property type="project" value="TreeGrafter"/>
</dbReference>
<sequence length="912" mass="101908">MSSLGAFVGGPLGEEDVEELRSERSIRGLKSQEEIERLTVDESLDDIERAVLLLSSGVEIQKLSVINNLPKLLEKNSADVNRRAVPVLREYLYIAPLHVQLEATKSFASIIQNGTMPAYMFSSSFLPIILHNMDNRDSVVANSWLETLLISIDFLPKDVIKREVLGIAISKGQLSQSVNCRLASCKLLGQIAPKFETYWIKKELMALVASLCQDVDYEVRACMCQQLESIARALGLESTQSIIIPELVELTNDEETSVRLAGLETITNLLNLLDDDTCTSVIVPLVQKFCEEIPKQCSDSLLTAARLFGKLSHGLSINLDETQKKWFLEFYKKMCLCGNPNKNNRVGSVTLALKSSVLSGATIEDDPEAECRRCCAFNFPAMLLFCGAAGFQSELAATFHSLVEDPHALVRRTIACGFHEVAKLLGTNVGSIQQDLSILLKDESIELNNLSNLIPSLIACELAVDSSSNWRLHVQLLEKFSCFPKCLTSDQIYYKFVPLFFRLLSSNRVLPVKLAAAHTLCVFIRYNRRFEQRQELCCRLIQECGRGKSYRSRLLFIDICKFIMELFSRRFFKENFFEFLLELGSRVLPVKLAAAHTLCVFIRYNRRFEQRQELCCRLIQECGRGKSYRSRLLFIDICKFIMELFSRRFFKENFFEFLLELGSDPVLNVRLKFCIVPPRLKSLLKLPSDRHLLQQLEQCIRNLLSNEKEPDVCNAVREAFMKLDKTKYEDDKLDQQKEEEERLLIVMEEKEREELAGANKVSDPRRKGSKDDKRKVVAAKGKASKPESHSSLKRTPSNSGSSSTGVAKASQKTVPQRNSGLKGSPSSSLQRLPSLSSALPSTASPSTSSTSAGAWKGSLNASGNPAARSTSSTSGVKTASKTAKEKTSDKTAAGKSRKPISVSSSNSSRGGF</sequence>